<organism evidence="2 3">
    <name type="scientific">Goodea atripinnis</name>
    <dbReference type="NCBI Taxonomy" id="208336"/>
    <lineage>
        <taxon>Eukaryota</taxon>
        <taxon>Metazoa</taxon>
        <taxon>Chordata</taxon>
        <taxon>Craniata</taxon>
        <taxon>Vertebrata</taxon>
        <taxon>Euteleostomi</taxon>
        <taxon>Actinopterygii</taxon>
        <taxon>Neopterygii</taxon>
        <taxon>Teleostei</taxon>
        <taxon>Neoteleostei</taxon>
        <taxon>Acanthomorphata</taxon>
        <taxon>Ovalentaria</taxon>
        <taxon>Atherinomorphae</taxon>
        <taxon>Cyprinodontiformes</taxon>
        <taxon>Goodeidae</taxon>
        <taxon>Goodea</taxon>
    </lineage>
</organism>
<feature type="non-terminal residue" evidence="2">
    <location>
        <position position="1"/>
    </location>
</feature>
<gene>
    <name evidence="2" type="ORF">GOODEAATRI_027168</name>
</gene>
<dbReference type="InterPro" id="IPR046903">
    <property type="entry name" value="Mab-21-like_nuc_Trfase"/>
</dbReference>
<protein>
    <recommendedName>
        <fullName evidence="1">Mab-21-like nucleotidyltransferase domain-containing protein</fullName>
    </recommendedName>
</protein>
<evidence type="ECO:0000313" key="3">
    <source>
        <dbReference type="Proteomes" id="UP001476798"/>
    </source>
</evidence>
<comment type="caution">
    <text evidence="2">The sequence shown here is derived from an EMBL/GenBank/DDBJ whole genome shotgun (WGS) entry which is preliminary data.</text>
</comment>
<dbReference type="EMBL" id="JAHRIO010093469">
    <property type="protein sequence ID" value="MEQ2189628.1"/>
    <property type="molecule type" value="Genomic_DNA"/>
</dbReference>
<name>A0ABV0Q271_9TELE</name>
<reference evidence="2 3" key="1">
    <citation type="submission" date="2021-06" db="EMBL/GenBank/DDBJ databases">
        <authorList>
            <person name="Palmer J.M."/>
        </authorList>
    </citation>
    <scope>NUCLEOTIDE SEQUENCE [LARGE SCALE GENOMIC DNA]</scope>
    <source>
        <strain evidence="2 3">GA_2019</strain>
        <tissue evidence="2">Muscle</tissue>
    </source>
</reference>
<dbReference type="Gene3D" id="3.30.460.90">
    <property type="match status" value="1"/>
</dbReference>
<dbReference type="Pfam" id="PF03281">
    <property type="entry name" value="Mab-21"/>
    <property type="match status" value="1"/>
</dbReference>
<accession>A0ABV0Q271</accession>
<proteinExistence type="predicted"/>
<keyword evidence="3" id="KW-1185">Reference proteome</keyword>
<evidence type="ECO:0000259" key="1">
    <source>
        <dbReference type="Pfam" id="PF03281"/>
    </source>
</evidence>
<feature type="domain" description="Mab-21-like nucleotidyltransferase" evidence="1">
    <location>
        <begin position="1"/>
        <end position="78"/>
    </location>
</feature>
<evidence type="ECO:0000313" key="2">
    <source>
        <dbReference type="EMBL" id="MEQ2189628.1"/>
    </source>
</evidence>
<dbReference type="Proteomes" id="UP001476798">
    <property type="component" value="Unassembled WGS sequence"/>
</dbReference>
<sequence length="124" mass="14305">IHSPDEFDMMLKLQVPSCLCTTKLDAGLFYRIDLTRPTRHPIKDFLLENNRTLSSSKILTEMFRLIRKFLKTYTGLCRTTLREACSPTSLSLNITSLRRPCSLAKLGCSWSTSWRSRRGKVCRC</sequence>